<evidence type="ECO:0000256" key="1">
    <source>
        <dbReference type="ARBA" id="ARBA00001971"/>
    </source>
</evidence>
<evidence type="ECO:0000256" key="3">
    <source>
        <dbReference type="ARBA" id="ARBA00022617"/>
    </source>
</evidence>
<dbReference type="InterPro" id="IPR002401">
    <property type="entry name" value="Cyt_P450_E_grp-I"/>
</dbReference>
<dbReference type="Proteomes" id="UP000297716">
    <property type="component" value="Unassembled WGS sequence"/>
</dbReference>
<dbReference type="GO" id="GO:0004497">
    <property type="term" value="F:monooxygenase activity"/>
    <property type="evidence" value="ECO:0007669"/>
    <property type="project" value="UniProtKB-KW"/>
</dbReference>
<evidence type="ECO:0000256" key="6">
    <source>
        <dbReference type="ARBA" id="ARBA00023004"/>
    </source>
</evidence>
<evidence type="ECO:0000256" key="9">
    <source>
        <dbReference type="RuleBase" id="RU000461"/>
    </source>
</evidence>
<dbReference type="GO" id="GO:0005506">
    <property type="term" value="F:iron ion binding"/>
    <property type="evidence" value="ECO:0007669"/>
    <property type="project" value="InterPro"/>
</dbReference>
<feature type="binding site" description="axial binding residue" evidence="8">
    <location>
        <position position="325"/>
    </location>
    <ligand>
        <name>heme</name>
        <dbReference type="ChEBI" id="CHEBI:30413"/>
    </ligand>
    <ligandPart>
        <name>Fe</name>
        <dbReference type="ChEBI" id="CHEBI:18248"/>
    </ligandPart>
</feature>
<dbReference type="Pfam" id="PF00067">
    <property type="entry name" value="p450"/>
    <property type="match status" value="1"/>
</dbReference>
<evidence type="ECO:0000256" key="4">
    <source>
        <dbReference type="ARBA" id="ARBA00022723"/>
    </source>
</evidence>
<dbReference type="PROSITE" id="PS00086">
    <property type="entry name" value="CYTOCHROME_P450"/>
    <property type="match status" value="1"/>
</dbReference>
<comment type="similarity">
    <text evidence="2 9">Belongs to the cytochrome P450 family.</text>
</comment>
<dbReference type="OrthoDB" id="2789670at2759"/>
<evidence type="ECO:0008006" key="12">
    <source>
        <dbReference type="Google" id="ProtNLM"/>
    </source>
</evidence>
<dbReference type="GO" id="GO:0020037">
    <property type="term" value="F:heme binding"/>
    <property type="evidence" value="ECO:0007669"/>
    <property type="project" value="InterPro"/>
</dbReference>
<dbReference type="InterPro" id="IPR017972">
    <property type="entry name" value="Cyt_P450_CS"/>
</dbReference>
<evidence type="ECO:0000256" key="5">
    <source>
        <dbReference type="ARBA" id="ARBA00023002"/>
    </source>
</evidence>
<dbReference type="SUPFAM" id="SSF48264">
    <property type="entry name" value="Cytochrome P450"/>
    <property type="match status" value="1"/>
</dbReference>
<organism evidence="10 11">
    <name type="scientific">Xylaria hypoxylon</name>
    <dbReference type="NCBI Taxonomy" id="37992"/>
    <lineage>
        <taxon>Eukaryota</taxon>
        <taxon>Fungi</taxon>
        <taxon>Dikarya</taxon>
        <taxon>Ascomycota</taxon>
        <taxon>Pezizomycotina</taxon>
        <taxon>Sordariomycetes</taxon>
        <taxon>Xylariomycetidae</taxon>
        <taxon>Xylariales</taxon>
        <taxon>Xylariaceae</taxon>
        <taxon>Xylaria</taxon>
    </lineage>
</organism>
<dbReference type="Gene3D" id="1.10.630.10">
    <property type="entry name" value="Cytochrome P450"/>
    <property type="match status" value="1"/>
</dbReference>
<evidence type="ECO:0000256" key="2">
    <source>
        <dbReference type="ARBA" id="ARBA00010617"/>
    </source>
</evidence>
<keyword evidence="11" id="KW-1185">Reference proteome</keyword>
<evidence type="ECO:0000256" key="8">
    <source>
        <dbReference type="PIRSR" id="PIRSR602401-1"/>
    </source>
</evidence>
<dbReference type="PANTHER" id="PTHR46300:SF7">
    <property type="entry name" value="P450, PUTATIVE (EUROFUNG)-RELATED"/>
    <property type="match status" value="1"/>
</dbReference>
<evidence type="ECO:0000313" key="10">
    <source>
        <dbReference type="EMBL" id="TGJ83633.1"/>
    </source>
</evidence>
<dbReference type="PANTHER" id="PTHR46300">
    <property type="entry name" value="P450, PUTATIVE (EUROFUNG)-RELATED-RELATED"/>
    <property type="match status" value="1"/>
</dbReference>
<dbReference type="InterPro" id="IPR050364">
    <property type="entry name" value="Cytochrome_P450_fung"/>
</dbReference>
<proteinExistence type="inferred from homology"/>
<keyword evidence="7 9" id="KW-0503">Monooxygenase</keyword>
<dbReference type="EMBL" id="SKBN01000088">
    <property type="protein sequence ID" value="TGJ83633.1"/>
    <property type="molecule type" value="Genomic_DNA"/>
</dbReference>
<keyword evidence="6 8" id="KW-0408">Iron</keyword>
<dbReference type="STRING" id="37992.A0A4Z0YYP8"/>
<evidence type="ECO:0000313" key="11">
    <source>
        <dbReference type="Proteomes" id="UP000297716"/>
    </source>
</evidence>
<reference evidence="10 11" key="1">
    <citation type="submission" date="2019-03" db="EMBL/GenBank/DDBJ databases">
        <title>Draft genome sequence of Xylaria hypoxylon DSM 108379, a ubiquitous saprotrophic-parasitic fungi on hardwood.</title>
        <authorList>
            <person name="Buettner E."/>
            <person name="Leonhardt S."/>
            <person name="Gebauer A.M."/>
            <person name="Liers C."/>
            <person name="Hofrichter M."/>
            <person name="Kellner H."/>
        </authorList>
    </citation>
    <scope>NUCLEOTIDE SEQUENCE [LARGE SCALE GENOMIC DNA]</scope>
    <source>
        <strain evidence="10 11">DSM 108379</strain>
    </source>
</reference>
<sequence>MDNILGMTQYGKTHRIRRKVLHQSFGTQKTITPFLPLQEKEVHRFLFRVLQEPDQFFNHIRTMSGAMILKMTYGYTVEPNKPDPLIDLVDRSMAHFSQCASYWFLDIIPALRYLPAWMPGTRWKKTGMEWRQTLNEVTDKPFIFAQQKLASGSSDKSFVMNSLRSRGDIPSSKDDELVLKCSAVSVYFGGADTSVNTLSSFFLLMIQFPEVQRKGQEEIDRVIGSSRLPMFSDRESLPYINAIVMEAWRWHTVTPMSLPHAANAEDVIDGFYIPKGAVILPNVWWFMHDPAVYPNPSEFNPSRFLGPNPAPNPKNHIFGYGRRICPGRYLADSSVWLTIARSLAVFDISKGLDESGSEIDPTTQYAPTPGLISRLESFKATIKPRSSRHEVLIRQLEELHDWEAGDADEVHKIVI</sequence>
<protein>
    <recommendedName>
        <fullName evidence="12">O-methylsterigmatocystin oxidoreductase</fullName>
    </recommendedName>
</protein>
<keyword evidence="5 9" id="KW-0560">Oxidoreductase</keyword>
<comment type="caution">
    <text evidence="10">The sequence shown here is derived from an EMBL/GenBank/DDBJ whole genome shotgun (WGS) entry which is preliminary data.</text>
</comment>
<dbReference type="InterPro" id="IPR036396">
    <property type="entry name" value="Cyt_P450_sf"/>
</dbReference>
<dbReference type="AlphaFoldDB" id="A0A4Z0YYP8"/>
<dbReference type="PRINTS" id="PR00463">
    <property type="entry name" value="EP450I"/>
</dbReference>
<keyword evidence="3 8" id="KW-0349">Heme</keyword>
<comment type="cofactor">
    <cofactor evidence="1 8">
        <name>heme</name>
        <dbReference type="ChEBI" id="CHEBI:30413"/>
    </cofactor>
</comment>
<accession>A0A4Z0YYP8</accession>
<gene>
    <name evidence="10" type="ORF">E0Z10_g5125</name>
</gene>
<name>A0A4Z0YYP8_9PEZI</name>
<dbReference type="CDD" id="cd11065">
    <property type="entry name" value="CYP64-like"/>
    <property type="match status" value="1"/>
</dbReference>
<keyword evidence="4 8" id="KW-0479">Metal-binding</keyword>
<dbReference type="InterPro" id="IPR001128">
    <property type="entry name" value="Cyt_P450"/>
</dbReference>
<dbReference type="GO" id="GO:0016705">
    <property type="term" value="F:oxidoreductase activity, acting on paired donors, with incorporation or reduction of molecular oxygen"/>
    <property type="evidence" value="ECO:0007669"/>
    <property type="project" value="InterPro"/>
</dbReference>
<evidence type="ECO:0000256" key="7">
    <source>
        <dbReference type="ARBA" id="ARBA00023033"/>
    </source>
</evidence>